<keyword evidence="1" id="KW-1133">Transmembrane helix</keyword>
<feature type="transmembrane region" description="Helical" evidence="1">
    <location>
        <begin position="6"/>
        <end position="23"/>
    </location>
</feature>
<keyword evidence="1" id="KW-0472">Membrane</keyword>
<gene>
    <name evidence="2" type="ORF">H5410_047871</name>
</gene>
<dbReference type="EMBL" id="JACXVP010000009">
    <property type="protein sequence ID" value="KAG5587437.1"/>
    <property type="molecule type" value="Genomic_DNA"/>
</dbReference>
<comment type="caution">
    <text evidence="2">The sequence shown here is derived from an EMBL/GenBank/DDBJ whole genome shotgun (WGS) entry which is preliminary data.</text>
</comment>
<dbReference type="AlphaFoldDB" id="A0A9J5XI75"/>
<reference evidence="2 3" key="1">
    <citation type="submission" date="2020-09" db="EMBL/GenBank/DDBJ databases">
        <title>De no assembly of potato wild relative species, Solanum commersonii.</title>
        <authorList>
            <person name="Cho K."/>
        </authorList>
    </citation>
    <scope>NUCLEOTIDE SEQUENCE [LARGE SCALE GENOMIC DNA]</scope>
    <source>
        <strain evidence="2">LZ3.2</strain>
        <tissue evidence="2">Leaf</tissue>
    </source>
</reference>
<evidence type="ECO:0000256" key="1">
    <source>
        <dbReference type="SAM" id="Phobius"/>
    </source>
</evidence>
<keyword evidence="3" id="KW-1185">Reference proteome</keyword>
<name>A0A9J5XI75_SOLCO</name>
<organism evidence="2 3">
    <name type="scientific">Solanum commersonii</name>
    <name type="common">Commerson's wild potato</name>
    <name type="synonym">Commerson's nightshade</name>
    <dbReference type="NCBI Taxonomy" id="4109"/>
    <lineage>
        <taxon>Eukaryota</taxon>
        <taxon>Viridiplantae</taxon>
        <taxon>Streptophyta</taxon>
        <taxon>Embryophyta</taxon>
        <taxon>Tracheophyta</taxon>
        <taxon>Spermatophyta</taxon>
        <taxon>Magnoliopsida</taxon>
        <taxon>eudicotyledons</taxon>
        <taxon>Gunneridae</taxon>
        <taxon>Pentapetalae</taxon>
        <taxon>asterids</taxon>
        <taxon>lamiids</taxon>
        <taxon>Solanales</taxon>
        <taxon>Solanaceae</taxon>
        <taxon>Solanoideae</taxon>
        <taxon>Solaneae</taxon>
        <taxon>Solanum</taxon>
    </lineage>
</organism>
<evidence type="ECO:0000313" key="3">
    <source>
        <dbReference type="Proteomes" id="UP000824120"/>
    </source>
</evidence>
<proteinExistence type="predicted"/>
<protein>
    <submittedName>
        <fullName evidence="2">Uncharacterized protein</fullName>
    </submittedName>
</protein>
<accession>A0A9J5XI75</accession>
<evidence type="ECO:0000313" key="2">
    <source>
        <dbReference type="EMBL" id="KAG5587437.1"/>
    </source>
</evidence>
<dbReference type="Proteomes" id="UP000824120">
    <property type="component" value="Chromosome 9"/>
</dbReference>
<sequence length="183" mass="20865">MSDLETVNVHMTLALSVIMLVIIKKYVSVSTLKYGSGRTIVSLSNELHFLPYLCRCQKCHLKLHHLSAEVTHAILSGKARTTLSKRVPVLEADTAVSDFDSSPLLVVNDFVHNLVKIQRFFTVNREANQVMDVLAKKITELTYPAYISIYQNLLQSSKGDYNLDKRQLPNLRIRYNKSNFLLR</sequence>
<keyword evidence="1" id="KW-0812">Transmembrane</keyword>